<keyword evidence="1" id="KW-0732">Signal</keyword>
<feature type="chain" id="PRO_5031491861" description="Ice-binding protein C-terminal domain-containing protein" evidence="1">
    <location>
        <begin position="23"/>
        <end position="176"/>
    </location>
</feature>
<comment type="caution">
    <text evidence="3">The sequence shown here is derived from an EMBL/GenBank/DDBJ whole genome shotgun (WGS) entry which is preliminary data.</text>
</comment>
<evidence type="ECO:0000259" key="2">
    <source>
        <dbReference type="Pfam" id="PF07589"/>
    </source>
</evidence>
<dbReference type="AlphaFoldDB" id="A0A7X5Y3R1"/>
<keyword evidence="4" id="KW-1185">Reference proteome</keyword>
<feature type="signal peptide" evidence="1">
    <location>
        <begin position="1"/>
        <end position="22"/>
    </location>
</feature>
<organism evidence="3 4">
    <name type="scientific">Sphingomonas kaistensis</name>
    <dbReference type="NCBI Taxonomy" id="298708"/>
    <lineage>
        <taxon>Bacteria</taxon>
        <taxon>Pseudomonadati</taxon>
        <taxon>Pseudomonadota</taxon>
        <taxon>Alphaproteobacteria</taxon>
        <taxon>Sphingomonadales</taxon>
        <taxon>Sphingomonadaceae</taxon>
        <taxon>Sphingomonas</taxon>
    </lineage>
</organism>
<dbReference type="Proteomes" id="UP000558192">
    <property type="component" value="Unassembled WGS sequence"/>
</dbReference>
<evidence type="ECO:0000313" key="4">
    <source>
        <dbReference type="Proteomes" id="UP000558192"/>
    </source>
</evidence>
<sequence>MRKFAFAATALAASLVATSAEAATNITLTNVTGAEYATAGVFVTGDLSFTGSTNDGGGLDSVLLQIYDDFQLKFSQSFSLEIGATSTFTFEAFYPGLVGTSVPGIGIYVVDGGSSVIIRDPFLLPRYADPSACTTNCGPTGAVPEPGTWAMMLLGFGAIGAAMRRRRTGARLLQLG</sequence>
<reference evidence="3 4" key="1">
    <citation type="submission" date="2020-03" db="EMBL/GenBank/DDBJ databases">
        <title>Genomic Encyclopedia of Type Strains, Phase IV (KMG-IV): sequencing the most valuable type-strain genomes for metagenomic binning, comparative biology and taxonomic classification.</title>
        <authorList>
            <person name="Goeker M."/>
        </authorList>
    </citation>
    <scope>NUCLEOTIDE SEQUENCE [LARGE SCALE GENOMIC DNA]</scope>
    <source>
        <strain evidence="3 4">DSM 16846</strain>
    </source>
</reference>
<feature type="domain" description="Ice-binding protein C-terminal" evidence="2">
    <location>
        <begin position="142"/>
        <end position="166"/>
    </location>
</feature>
<name>A0A7X5Y3R1_9SPHN</name>
<protein>
    <recommendedName>
        <fullName evidence="2">Ice-binding protein C-terminal domain-containing protein</fullName>
    </recommendedName>
</protein>
<dbReference type="NCBIfam" id="NF035944">
    <property type="entry name" value="PEPxxWA-CTERM"/>
    <property type="match status" value="1"/>
</dbReference>
<evidence type="ECO:0000256" key="1">
    <source>
        <dbReference type="SAM" id="SignalP"/>
    </source>
</evidence>
<gene>
    <name evidence="3" type="ORF">GGQ97_000395</name>
</gene>
<dbReference type="Pfam" id="PF07589">
    <property type="entry name" value="PEP-CTERM"/>
    <property type="match status" value="1"/>
</dbReference>
<proteinExistence type="predicted"/>
<dbReference type="EMBL" id="JAATJC010000001">
    <property type="protein sequence ID" value="NJC04602.1"/>
    <property type="molecule type" value="Genomic_DNA"/>
</dbReference>
<dbReference type="InterPro" id="IPR013424">
    <property type="entry name" value="Ice-binding_C"/>
</dbReference>
<dbReference type="NCBIfam" id="TIGR02595">
    <property type="entry name" value="PEP_CTERM"/>
    <property type="match status" value="1"/>
</dbReference>
<evidence type="ECO:0000313" key="3">
    <source>
        <dbReference type="EMBL" id="NJC04602.1"/>
    </source>
</evidence>
<accession>A0A7X5Y3R1</accession>